<feature type="transmembrane region" description="Helical" evidence="1">
    <location>
        <begin position="12"/>
        <end position="32"/>
    </location>
</feature>
<feature type="transmembrane region" description="Helical" evidence="1">
    <location>
        <begin position="210"/>
        <end position="232"/>
    </location>
</feature>
<feature type="transmembrane region" description="Helical" evidence="1">
    <location>
        <begin position="166"/>
        <end position="190"/>
    </location>
</feature>
<feature type="transmembrane region" description="Helical" evidence="1">
    <location>
        <begin position="39"/>
        <end position="59"/>
    </location>
</feature>
<dbReference type="STRING" id="709986.Deima_3108"/>
<evidence type="ECO:0000313" key="3">
    <source>
        <dbReference type="Proteomes" id="UP000008635"/>
    </source>
</evidence>
<feature type="transmembrane region" description="Helical" evidence="1">
    <location>
        <begin position="133"/>
        <end position="154"/>
    </location>
</feature>
<dbReference type="HOGENOM" id="CLU_1154953_0_0_0"/>
<dbReference type="KEGG" id="dmr:Deima_3108"/>
<organism evidence="2 3">
    <name type="scientific">Deinococcus maricopensis (strain DSM 21211 / LMG 22137 / NRRL B-23946 / LB-34)</name>
    <dbReference type="NCBI Taxonomy" id="709986"/>
    <lineage>
        <taxon>Bacteria</taxon>
        <taxon>Thermotogati</taxon>
        <taxon>Deinococcota</taxon>
        <taxon>Deinococci</taxon>
        <taxon>Deinococcales</taxon>
        <taxon>Deinococcaceae</taxon>
        <taxon>Deinococcus</taxon>
    </lineage>
</organism>
<dbReference type="Proteomes" id="UP000008635">
    <property type="component" value="Chromosome"/>
</dbReference>
<sequence length="240" mass="24280" precursor="true">MRFLRLVGRDVWGRLPGLLATVLLLLLGAFAVARYAPDALTGGVAVAALGAVPLLHWVLGGTAALWPEFAQGTFLLWRALGVPGGVVIAARYVRVLLEAAVMAGALLWAAWSFGALAAPLAEVRVAPGDAARLAGIVGAFLLVPPAVALAAGAMGRASRLRGVAGVVVFAALWAGVALWTAIAAGVGPALSVSFANLPSELCAHPGGCELRVSALAVAAQPVLTLLALWVAARALEAVEP</sequence>
<feature type="transmembrane region" description="Helical" evidence="1">
    <location>
        <begin position="74"/>
        <end position="93"/>
    </location>
</feature>
<evidence type="ECO:0000313" key="2">
    <source>
        <dbReference type="EMBL" id="ADV68737.1"/>
    </source>
</evidence>
<protein>
    <submittedName>
        <fullName evidence="2">Uncharacterized protein</fullName>
    </submittedName>
</protein>
<keyword evidence="1" id="KW-0812">Transmembrane</keyword>
<keyword evidence="1" id="KW-0472">Membrane</keyword>
<dbReference type="AlphaFoldDB" id="E8UC76"/>
<evidence type="ECO:0000256" key="1">
    <source>
        <dbReference type="SAM" id="Phobius"/>
    </source>
</evidence>
<dbReference type="EMBL" id="CP002454">
    <property type="protein sequence ID" value="ADV68737.1"/>
    <property type="molecule type" value="Genomic_DNA"/>
</dbReference>
<keyword evidence="3" id="KW-1185">Reference proteome</keyword>
<proteinExistence type="predicted"/>
<reference evidence="3" key="2">
    <citation type="submission" date="2011-01" db="EMBL/GenBank/DDBJ databases">
        <title>The complete genome of Deinococcus maricopensis DSM 21211.</title>
        <authorList>
            <consortium name="US DOE Joint Genome Institute (JGI-PGF)"/>
            <person name="Lucas S."/>
            <person name="Copeland A."/>
            <person name="Lapidus A."/>
            <person name="Goodwin L."/>
            <person name="Pitluck S."/>
            <person name="Kyrpides N."/>
            <person name="Mavromatis K."/>
            <person name="Pagani I."/>
            <person name="Ivanova N."/>
            <person name="Ovchinnikova G."/>
            <person name="Zeytun A."/>
            <person name="Detter J.C."/>
            <person name="Han C."/>
            <person name="Land M."/>
            <person name="Hauser L."/>
            <person name="Markowitz V."/>
            <person name="Cheng J.-F."/>
            <person name="Hugenholtz P."/>
            <person name="Woyke T."/>
            <person name="Wu D."/>
            <person name="Pukall R."/>
            <person name="Gehrich-Schroeter G."/>
            <person name="Brambilla E."/>
            <person name="Klenk H.-P."/>
            <person name="Eisen J.A."/>
        </authorList>
    </citation>
    <scope>NUCLEOTIDE SEQUENCE [LARGE SCALE GENOMIC DNA]</scope>
    <source>
        <strain evidence="3">DSM 21211 / LMG 22137 / NRRL B-23946 / LB-34</strain>
    </source>
</reference>
<reference evidence="2 3" key="1">
    <citation type="journal article" date="2011" name="Stand. Genomic Sci.">
        <title>Complete genome sequence of Deinococcus maricopensis type strain (LB-34).</title>
        <authorList>
            <person name="Pukall R."/>
            <person name="Zeytun A."/>
            <person name="Lucas S."/>
            <person name="Lapidus A."/>
            <person name="Hammon N."/>
            <person name="Deshpande S."/>
            <person name="Nolan M."/>
            <person name="Cheng J.F."/>
            <person name="Pitluck S."/>
            <person name="Liolios K."/>
            <person name="Pagani I."/>
            <person name="Mikhailova N."/>
            <person name="Ivanova N."/>
            <person name="Mavromatis K."/>
            <person name="Pati A."/>
            <person name="Tapia R."/>
            <person name="Han C."/>
            <person name="Goodwin L."/>
            <person name="Chen A."/>
            <person name="Palaniappan K."/>
            <person name="Land M."/>
            <person name="Hauser L."/>
            <person name="Chang Y.J."/>
            <person name="Jeffries C.D."/>
            <person name="Brambilla E.M."/>
            <person name="Rohde M."/>
            <person name="Goker M."/>
            <person name="Detter J.C."/>
            <person name="Woyke T."/>
            <person name="Bristow J."/>
            <person name="Eisen J.A."/>
            <person name="Markowitz V."/>
            <person name="Hugenholtz P."/>
            <person name="Kyrpides N.C."/>
            <person name="Klenk H.P."/>
        </authorList>
    </citation>
    <scope>NUCLEOTIDE SEQUENCE [LARGE SCALE GENOMIC DNA]</scope>
    <source>
        <strain evidence="3">DSM 21211 / LMG 22137 / NRRL B-23946 / LB-34</strain>
    </source>
</reference>
<dbReference type="RefSeq" id="WP_013558240.1">
    <property type="nucleotide sequence ID" value="NC_014958.1"/>
</dbReference>
<keyword evidence="1" id="KW-1133">Transmembrane helix</keyword>
<feature type="transmembrane region" description="Helical" evidence="1">
    <location>
        <begin position="100"/>
        <end position="121"/>
    </location>
</feature>
<accession>E8UC76</accession>
<name>E8UC76_DEIML</name>
<gene>
    <name evidence="2" type="ordered locus">Deima_3108</name>
</gene>